<comment type="caution">
    <text evidence="1">The sequence shown here is derived from an EMBL/GenBank/DDBJ whole genome shotgun (WGS) entry which is preliminary data.</text>
</comment>
<evidence type="ECO:0000313" key="2">
    <source>
        <dbReference type="Proteomes" id="UP001162156"/>
    </source>
</evidence>
<dbReference type="InterPro" id="IPR036291">
    <property type="entry name" value="NAD(P)-bd_dom_sf"/>
</dbReference>
<name>A0AAV8WTI7_9CUCU</name>
<proteinExistence type="predicted"/>
<dbReference type="InterPro" id="IPR002347">
    <property type="entry name" value="SDR_fam"/>
</dbReference>
<dbReference type="AlphaFoldDB" id="A0AAV8WTI7"/>
<evidence type="ECO:0000313" key="1">
    <source>
        <dbReference type="EMBL" id="KAJ8929818.1"/>
    </source>
</evidence>
<dbReference type="Pfam" id="PF00106">
    <property type="entry name" value="adh_short"/>
    <property type="match status" value="1"/>
</dbReference>
<dbReference type="PANTHER" id="PTHR24322">
    <property type="entry name" value="PKSB"/>
    <property type="match status" value="1"/>
</dbReference>
<dbReference type="GO" id="GO:0016616">
    <property type="term" value="F:oxidoreductase activity, acting on the CH-OH group of donors, NAD or NADP as acceptor"/>
    <property type="evidence" value="ECO:0007669"/>
    <property type="project" value="TreeGrafter"/>
</dbReference>
<reference evidence="1" key="1">
    <citation type="journal article" date="2023" name="Insect Mol. Biol.">
        <title>Genome sequencing provides insights into the evolution of gene families encoding plant cell wall-degrading enzymes in longhorned beetles.</title>
        <authorList>
            <person name="Shin N.R."/>
            <person name="Okamura Y."/>
            <person name="Kirsch R."/>
            <person name="Pauchet Y."/>
        </authorList>
    </citation>
    <scope>NUCLEOTIDE SEQUENCE</scope>
    <source>
        <strain evidence="1">RBIC_L_NR</strain>
    </source>
</reference>
<dbReference type="GO" id="GO:0005811">
    <property type="term" value="C:lipid droplet"/>
    <property type="evidence" value="ECO:0007669"/>
    <property type="project" value="TreeGrafter"/>
</dbReference>
<dbReference type="EMBL" id="JANEYF010004857">
    <property type="protein sequence ID" value="KAJ8929818.1"/>
    <property type="molecule type" value="Genomic_DNA"/>
</dbReference>
<dbReference type="PANTHER" id="PTHR24322:SF729">
    <property type="entry name" value="MIP05442P"/>
    <property type="match status" value="1"/>
</dbReference>
<protein>
    <submittedName>
        <fullName evidence="1">Uncharacterized protein</fullName>
    </submittedName>
</protein>
<keyword evidence="2" id="KW-1185">Reference proteome</keyword>
<dbReference type="Gene3D" id="3.40.50.720">
    <property type="entry name" value="NAD(P)-binding Rossmann-like Domain"/>
    <property type="match status" value="1"/>
</dbReference>
<gene>
    <name evidence="1" type="ORF">NQ314_017415</name>
</gene>
<organism evidence="1 2">
    <name type="scientific">Rhamnusium bicolor</name>
    <dbReference type="NCBI Taxonomy" id="1586634"/>
    <lineage>
        <taxon>Eukaryota</taxon>
        <taxon>Metazoa</taxon>
        <taxon>Ecdysozoa</taxon>
        <taxon>Arthropoda</taxon>
        <taxon>Hexapoda</taxon>
        <taxon>Insecta</taxon>
        <taxon>Pterygota</taxon>
        <taxon>Neoptera</taxon>
        <taxon>Endopterygota</taxon>
        <taxon>Coleoptera</taxon>
        <taxon>Polyphaga</taxon>
        <taxon>Cucujiformia</taxon>
        <taxon>Chrysomeloidea</taxon>
        <taxon>Cerambycidae</taxon>
        <taxon>Lepturinae</taxon>
        <taxon>Rhagiini</taxon>
        <taxon>Rhamnusium</taxon>
    </lineage>
</organism>
<sequence>MVLSYLSVYYITEALILTLTPSYLRSEKSLRGKIILVTGGAGGVGQELVLRLARQNAKVVIWDINEKGKK</sequence>
<accession>A0AAV8WTI7</accession>
<dbReference type="SUPFAM" id="SSF51735">
    <property type="entry name" value="NAD(P)-binding Rossmann-fold domains"/>
    <property type="match status" value="1"/>
</dbReference>
<dbReference type="Proteomes" id="UP001162156">
    <property type="component" value="Unassembled WGS sequence"/>
</dbReference>